<keyword evidence="7 12" id="KW-0175">Coiled coil</keyword>
<comment type="similarity">
    <text evidence="2">Belongs to the SMC family. SMC4 subfamily.</text>
</comment>
<dbReference type="Pfam" id="PF06470">
    <property type="entry name" value="SMC_hinge"/>
    <property type="match status" value="1"/>
</dbReference>
<dbReference type="EMBL" id="JANTQA010000047">
    <property type="protein sequence ID" value="KAJ3433483.1"/>
    <property type="molecule type" value="Genomic_DNA"/>
</dbReference>
<evidence type="ECO:0000256" key="8">
    <source>
        <dbReference type="ARBA" id="ARBA00023067"/>
    </source>
</evidence>
<dbReference type="SUPFAM" id="SSF57997">
    <property type="entry name" value="Tropomyosin"/>
    <property type="match status" value="1"/>
</dbReference>
<evidence type="ECO:0000256" key="10">
    <source>
        <dbReference type="ARBA" id="ARBA00023306"/>
    </source>
</evidence>
<dbReference type="InterPro" id="IPR024704">
    <property type="entry name" value="SMC"/>
</dbReference>
<dbReference type="GO" id="GO:0051301">
    <property type="term" value="P:cell division"/>
    <property type="evidence" value="ECO:0007669"/>
    <property type="project" value="UniProtKB-KW"/>
</dbReference>
<sequence>MNKSEDNSIEMNNPNSEEEEQVSEKETLNTSKTNTPNTKNQLDQFETSSSEKTKVSLPTKKPRLMIKKLVLNNFKSYAGKHEFGPFHKRFTAVVGPNGSGKSNVIDSMLFVFGKKAKQIRQRKLEELIHKSTKYPNVNETSVSVYFQEIIDGKNEEDFEIVPNSEFHVTRIVRKKGSNEYRLNGKKSLFKNINQKLKTKGIDLNYNRFLILQGEVEQISLMKPKAIRDGETGLLEYLEDIIGTDRYIPKIESTAQEVEGLSEQCTTQINRVKKLEKEKESLEGSKNEALEFLRMKKELADKTIIRFNFYKLESEGNLKVAEEKNKELTEELEKEKNTAKEQLEELENKDKEYQNFEKETQVLQKEITKKRQSNKKIEETNITFEESMVHCLNRAKSIKKQIQKTKDQTEKNENEIESNTNTISELKKENIELEERLVLENEKTQKVFEKVKKNTASLHVQLEGKQKEILPFNEIVNQCKSKVNVCQTEIEIIENEKNSALKQYNSTLEKIDQISQKLIIEKKDLKNQKKEQSEEKLPNVKKIRTQLEPIYQKIIKLKKEISSKQFEIEKVKNSRKAQKSQGRILTRLLKLQKLGKIQNCYGRLGSLGNIDKKYDVAISTACNSLNNIVVQTTKDAQKCIQILQSEKLGRASFIILDKIQHLKNYMEEPFDSPENTPRLFDLINPKKEIFRIAFYFGVRNTLVTKNIEKATRIAYGTKSHRRRYKVVTLQGEVIDLSGTVSGGGRKLRRGGMNTESNTISEEEFEKLLNELHQYKEELNNLNENKMEKEKKLNSLENEIQNFEFTKKRIEMNINNLEKQSNKLSQHLPVLEKQIKENKKKESQISNLKTQLKEFESEYEIAKQKSQKIQLQIEKLEQQIMEAGGEDLQKQKNKEKKISQTISNNNTKINKLTVRNKTLEKKIIKDQEKIESIHKEMIDFVKQGRQHEQDKATNLETIENLKSEIKELNKQKKEKNKSMKEILKKLNEIKKEVTVFRNKELEINEKIEQNNNYINKNKLQIKKYQKELEKCSQKYNNTAKLNEDEELKIEYSDNELEEFNLSDIDYEISLLEETIKKLNPNMSAIVEYKQKEDKFNQGIQTLNEITSQRDSKREEHESWRKKRLNEFMSGFSEITLKLKEIYQMITLGGDAELELVDTLDPFSEGIIFSVRPPNKSWKNISNLSGGEKTLSSLSLVFALHYFKPTPLYFMDEIDAALDFRNVSIIANYIKERTQNAQFVIISLRNNMFELANRLIGIYKTENCTKSIAINPNSFLIDEFDQED</sequence>
<dbReference type="GO" id="GO:0016887">
    <property type="term" value="F:ATP hydrolysis activity"/>
    <property type="evidence" value="ECO:0007669"/>
    <property type="project" value="InterPro"/>
</dbReference>
<dbReference type="InterPro" id="IPR010935">
    <property type="entry name" value="SMC_hinge"/>
</dbReference>
<dbReference type="GO" id="GO:0005634">
    <property type="term" value="C:nucleus"/>
    <property type="evidence" value="ECO:0007669"/>
    <property type="project" value="UniProtKB-SubCell"/>
</dbReference>
<evidence type="ECO:0000256" key="3">
    <source>
        <dbReference type="ARBA" id="ARBA00022618"/>
    </source>
</evidence>
<dbReference type="Pfam" id="PF02463">
    <property type="entry name" value="SMC_N"/>
    <property type="match status" value="2"/>
</dbReference>
<evidence type="ECO:0000256" key="1">
    <source>
        <dbReference type="ARBA" id="ARBA00004123"/>
    </source>
</evidence>
<evidence type="ECO:0000256" key="7">
    <source>
        <dbReference type="ARBA" id="ARBA00023054"/>
    </source>
</evidence>
<evidence type="ECO:0000256" key="11">
    <source>
        <dbReference type="PIRNR" id="PIRNR005719"/>
    </source>
</evidence>
<dbReference type="Proteomes" id="UP001146793">
    <property type="component" value="Unassembled WGS sequence"/>
</dbReference>
<dbReference type="FunFam" id="3.40.50.300:FF:000481">
    <property type="entry name" value="Structural maintenance of chromosomes 4"/>
    <property type="match status" value="1"/>
</dbReference>
<feature type="domain" description="SMC hinge" evidence="14">
    <location>
        <begin position="597"/>
        <end position="713"/>
    </location>
</feature>
<evidence type="ECO:0000256" key="13">
    <source>
        <dbReference type="SAM" id="MobiDB-lite"/>
    </source>
</evidence>
<gene>
    <name evidence="15" type="ORF">M0812_22442</name>
</gene>
<evidence type="ECO:0000313" key="15">
    <source>
        <dbReference type="EMBL" id="KAJ3433483.1"/>
    </source>
</evidence>
<keyword evidence="3" id="KW-0132">Cell division</keyword>
<dbReference type="PANTHER" id="PTHR18937:SF172">
    <property type="entry name" value="STRUCTURAL MAINTENANCE OF CHROMOSOMES PROTEIN"/>
    <property type="match status" value="1"/>
</dbReference>
<evidence type="ECO:0000259" key="14">
    <source>
        <dbReference type="SMART" id="SM00968"/>
    </source>
</evidence>
<feature type="coiled-coil region" evidence="12">
    <location>
        <begin position="257"/>
        <end position="442"/>
    </location>
</feature>
<dbReference type="FunFam" id="3.40.50.300:FF:000585">
    <property type="entry name" value="Structural maintenance of chromosomes 4"/>
    <property type="match status" value="1"/>
</dbReference>
<comment type="subcellular location">
    <subcellularLocation>
        <location evidence="1 11">Nucleus</location>
    </subcellularLocation>
</comment>
<comment type="caution">
    <text evidence="15">The sequence shown here is derived from an EMBL/GenBank/DDBJ whole genome shotgun (WGS) entry which is preliminary data.</text>
</comment>
<dbReference type="PANTHER" id="PTHR18937">
    <property type="entry name" value="STRUCTURAL MAINTENANCE OF CHROMOSOMES SMC FAMILY MEMBER"/>
    <property type="match status" value="1"/>
</dbReference>
<dbReference type="Gene3D" id="3.30.70.1620">
    <property type="match status" value="1"/>
</dbReference>
<keyword evidence="8" id="KW-0226">DNA condensation</keyword>
<dbReference type="PIRSF" id="PIRSF005719">
    <property type="entry name" value="SMC"/>
    <property type="match status" value="1"/>
</dbReference>
<dbReference type="GO" id="GO:0007076">
    <property type="term" value="P:mitotic chromosome condensation"/>
    <property type="evidence" value="ECO:0007669"/>
    <property type="project" value="TreeGrafter"/>
</dbReference>
<keyword evidence="6" id="KW-0067">ATP-binding</keyword>
<organism evidence="15 16">
    <name type="scientific">Anaeramoeba flamelloides</name>
    <dbReference type="NCBI Taxonomy" id="1746091"/>
    <lineage>
        <taxon>Eukaryota</taxon>
        <taxon>Metamonada</taxon>
        <taxon>Anaeramoebidae</taxon>
        <taxon>Anaeramoeba</taxon>
    </lineage>
</organism>
<dbReference type="GO" id="GO:0005524">
    <property type="term" value="F:ATP binding"/>
    <property type="evidence" value="ECO:0007669"/>
    <property type="project" value="UniProtKB-KW"/>
</dbReference>
<evidence type="ECO:0000313" key="16">
    <source>
        <dbReference type="Proteomes" id="UP001146793"/>
    </source>
</evidence>
<protein>
    <recommendedName>
        <fullName evidence="11">Structural maintenance of chromosomes protein</fullName>
    </recommendedName>
</protein>
<evidence type="ECO:0000256" key="6">
    <source>
        <dbReference type="ARBA" id="ARBA00022840"/>
    </source>
</evidence>
<keyword evidence="4" id="KW-0547">Nucleotide-binding</keyword>
<dbReference type="SUPFAM" id="SSF52540">
    <property type="entry name" value="P-loop containing nucleoside triphosphate hydrolases"/>
    <property type="match status" value="1"/>
</dbReference>
<proteinExistence type="inferred from homology"/>
<evidence type="ECO:0000256" key="4">
    <source>
        <dbReference type="ARBA" id="ARBA00022741"/>
    </source>
</evidence>
<keyword evidence="5" id="KW-0498">Mitosis</keyword>
<dbReference type="Gene3D" id="1.20.1060.20">
    <property type="match status" value="1"/>
</dbReference>
<feature type="coiled-coil region" evidence="12">
    <location>
        <begin position="756"/>
        <end position="1039"/>
    </location>
</feature>
<keyword evidence="9 11" id="KW-0539">Nucleus</keyword>
<dbReference type="Gene3D" id="3.40.50.300">
    <property type="entry name" value="P-loop containing nucleotide triphosphate hydrolases"/>
    <property type="match status" value="2"/>
</dbReference>
<dbReference type="InterPro" id="IPR036277">
    <property type="entry name" value="SMC_hinge_sf"/>
</dbReference>
<evidence type="ECO:0000256" key="9">
    <source>
        <dbReference type="ARBA" id="ARBA00023242"/>
    </source>
</evidence>
<keyword evidence="10" id="KW-0131">Cell cycle</keyword>
<name>A0AAV7YUP9_9EUKA</name>
<feature type="coiled-coil region" evidence="12">
    <location>
        <begin position="482"/>
        <end position="534"/>
    </location>
</feature>
<reference evidence="15" key="1">
    <citation type="submission" date="2022-08" db="EMBL/GenBank/DDBJ databases">
        <title>Novel sulphate-reducing endosymbionts in the free-living metamonad Anaeramoeba.</title>
        <authorList>
            <person name="Jerlstrom-Hultqvist J."/>
            <person name="Cepicka I."/>
            <person name="Gallot-Lavallee L."/>
            <person name="Salas-Leiva D."/>
            <person name="Curtis B.A."/>
            <person name="Zahonova K."/>
            <person name="Pipaliya S."/>
            <person name="Dacks J."/>
            <person name="Roger A.J."/>
        </authorList>
    </citation>
    <scope>NUCLEOTIDE SEQUENCE</scope>
    <source>
        <strain evidence="15">Busselton2</strain>
    </source>
</reference>
<accession>A0AAV7YUP9</accession>
<dbReference type="InterPro" id="IPR003395">
    <property type="entry name" value="RecF/RecN/SMC_N"/>
</dbReference>
<feature type="region of interest" description="Disordered" evidence="13">
    <location>
        <begin position="1"/>
        <end position="58"/>
    </location>
</feature>
<evidence type="ECO:0000256" key="12">
    <source>
        <dbReference type="SAM" id="Coils"/>
    </source>
</evidence>
<feature type="compositionally biased region" description="Low complexity" evidence="13">
    <location>
        <begin position="28"/>
        <end position="40"/>
    </location>
</feature>
<dbReference type="SUPFAM" id="SSF75553">
    <property type="entry name" value="Smc hinge domain"/>
    <property type="match status" value="1"/>
</dbReference>
<evidence type="ECO:0000256" key="5">
    <source>
        <dbReference type="ARBA" id="ARBA00022776"/>
    </source>
</evidence>
<evidence type="ECO:0000256" key="2">
    <source>
        <dbReference type="ARBA" id="ARBA00006005"/>
    </source>
</evidence>
<dbReference type="InterPro" id="IPR027417">
    <property type="entry name" value="P-loop_NTPase"/>
</dbReference>
<dbReference type="GO" id="GO:0000796">
    <property type="term" value="C:condensin complex"/>
    <property type="evidence" value="ECO:0007669"/>
    <property type="project" value="TreeGrafter"/>
</dbReference>
<dbReference type="SMART" id="SM00968">
    <property type="entry name" value="SMC_hinge"/>
    <property type="match status" value="1"/>
</dbReference>